<sequence>MMSSTEELIEAVRQHQVPNDTAHPDYMKGSYKDEIRAKIASTIQFKDGRQSASQCEYALPCSALRLSYSALPCVSMCDPHSLHTPTQPPHSLIQPHTVNTASTQLHITLKVPRSPNTVPHSPHTAPYNLAKSQTQPNTAPHPSQYILTQPHTAPHSSHTALRPTQSDVIVLFCAVAHACPAGVVVVVAPASVAADAVVVVAVHELANHVLVQLQPHLVEEVRLGCLRAELEGVLGDLELDVRPQQLLAHLGGPHPRQAANQRLAAEPTNTAP</sequence>
<feature type="region of interest" description="Disordered" evidence="1">
    <location>
        <begin position="250"/>
        <end position="272"/>
    </location>
</feature>
<organism evidence="2 3">
    <name type="scientific">Portunus trituberculatus</name>
    <name type="common">Swimming crab</name>
    <name type="synonym">Neptunus trituberculatus</name>
    <dbReference type="NCBI Taxonomy" id="210409"/>
    <lineage>
        <taxon>Eukaryota</taxon>
        <taxon>Metazoa</taxon>
        <taxon>Ecdysozoa</taxon>
        <taxon>Arthropoda</taxon>
        <taxon>Crustacea</taxon>
        <taxon>Multicrustacea</taxon>
        <taxon>Malacostraca</taxon>
        <taxon>Eumalacostraca</taxon>
        <taxon>Eucarida</taxon>
        <taxon>Decapoda</taxon>
        <taxon>Pleocyemata</taxon>
        <taxon>Brachyura</taxon>
        <taxon>Eubrachyura</taxon>
        <taxon>Portunoidea</taxon>
        <taxon>Portunidae</taxon>
        <taxon>Portuninae</taxon>
        <taxon>Portunus</taxon>
    </lineage>
</organism>
<evidence type="ECO:0000313" key="3">
    <source>
        <dbReference type="Proteomes" id="UP000324222"/>
    </source>
</evidence>
<dbReference type="Proteomes" id="UP000324222">
    <property type="component" value="Unassembled WGS sequence"/>
</dbReference>
<gene>
    <name evidence="2" type="ORF">E2C01_064514</name>
</gene>
<dbReference type="AlphaFoldDB" id="A0A5B7HGC4"/>
<dbReference type="EMBL" id="VSRR010030852">
    <property type="protein sequence ID" value="MPC70272.1"/>
    <property type="molecule type" value="Genomic_DNA"/>
</dbReference>
<proteinExistence type="predicted"/>
<evidence type="ECO:0000256" key="1">
    <source>
        <dbReference type="SAM" id="MobiDB-lite"/>
    </source>
</evidence>
<comment type="caution">
    <text evidence="2">The sequence shown here is derived from an EMBL/GenBank/DDBJ whole genome shotgun (WGS) entry which is preliminary data.</text>
</comment>
<keyword evidence="3" id="KW-1185">Reference proteome</keyword>
<name>A0A5B7HGC4_PORTR</name>
<reference evidence="2 3" key="1">
    <citation type="submission" date="2019-05" db="EMBL/GenBank/DDBJ databases">
        <title>Another draft genome of Portunus trituberculatus and its Hox gene families provides insights of decapod evolution.</title>
        <authorList>
            <person name="Jeong J.-H."/>
            <person name="Song I."/>
            <person name="Kim S."/>
            <person name="Choi T."/>
            <person name="Kim D."/>
            <person name="Ryu S."/>
            <person name="Kim W."/>
        </authorList>
    </citation>
    <scope>NUCLEOTIDE SEQUENCE [LARGE SCALE GENOMIC DNA]</scope>
    <source>
        <tissue evidence="2">Muscle</tissue>
    </source>
</reference>
<accession>A0A5B7HGC4</accession>
<protein>
    <submittedName>
        <fullName evidence="2">Uncharacterized protein</fullName>
    </submittedName>
</protein>
<evidence type="ECO:0000313" key="2">
    <source>
        <dbReference type="EMBL" id="MPC70272.1"/>
    </source>
</evidence>